<evidence type="ECO:0000313" key="1">
    <source>
        <dbReference type="EMBL" id="KAG8189347.1"/>
    </source>
</evidence>
<protein>
    <submittedName>
        <fullName evidence="1">Uncharacterized protein</fullName>
    </submittedName>
</protein>
<evidence type="ECO:0000313" key="2">
    <source>
        <dbReference type="Proteomes" id="UP000827092"/>
    </source>
</evidence>
<proteinExistence type="predicted"/>
<name>A0AAV6V063_9ARAC</name>
<dbReference type="EMBL" id="JAFNEN010000217">
    <property type="protein sequence ID" value="KAG8189347.1"/>
    <property type="molecule type" value="Genomic_DNA"/>
</dbReference>
<sequence length="150" mass="17735">MEEEKSERDNNAWRKQLLFRCSSASGEQILILVLYYKHWTSEEGLPKKRVILRSYKDLLFFWQIFHPTWSEGRSPIRIQWAGINMIHKRDAHPLCRGAKVKKTDRKDPIPHSPWMAFMDFCLFSGSLAVQLFWSLSIVEKLLSYTFGRSV</sequence>
<keyword evidence="2" id="KW-1185">Reference proteome</keyword>
<organism evidence="1 2">
    <name type="scientific">Oedothorax gibbosus</name>
    <dbReference type="NCBI Taxonomy" id="931172"/>
    <lineage>
        <taxon>Eukaryota</taxon>
        <taxon>Metazoa</taxon>
        <taxon>Ecdysozoa</taxon>
        <taxon>Arthropoda</taxon>
        <taxon>Chelicerata</taxon>
        <taxon>Arachnida</taxon>
        <taxon>Araneae</taxon>
        <taxon>Araneomorphae</taxon>
        <taxon>Entelegynae</taxon>
        <taxon>Araneoidea</taxon>
        <taxon>Linyphiidae</taxon>
        <taxon>Erigoninae</taxon>
        <taxon>Oedothorax</taxon>
    </lineage>
</organism>
<accession>A0AAV6V063</accession>
<dbReference type="Proteomes" id="UP000827092">
    <property type="component" value="Unassembled WGS sequence"/>
</dbReference>
<reference evidence="1 2" key="1">
    <citation type="journal article" date="2022" name="Nat. Ecol. Evol.">
        <title>A masculinizing supergene underlies an exaggerated male reproductive morph in a spider.</title>
        <authorList>
            <person name="Hendrickx F."/>
            <person name="De Corte Z."/>
            <person name="Sonet G."/>
            <person name="Van Belleghem S.M."/>
            <person name="Kostlbacher S."/>
            <person name="Vangestel C."/>
        </authorList>
    </citation>
    <scope>NUCLEOTIDE SEQUENCE [LARGE SCALE GENOMIC DNA]</scope>
    <source>
        <strain evidence="1">W744_W776</strain>
    </source>
</reference>
<comment type="caution">
    <text evidence="1">The sequence shown here is derived from an EMBL/GenBank/DDBJ whole genome shotgun (WGS) entry which is preliminary data.</text>
</comment>
<gene>
    <name evidence="1" type="ORF">JTE90_021852</name>
</gene>
<dbReference type="AlphaFoldDB" id="A0AAV6V063"/>